<evidence type="ECO:0000259" key="8">
    <source>
        <dbReference type="PROSITE" id="PS00716"/>
    </source>
</evidence>
<dbReference type="GO" id="GO:0003677">
    <property type="term" value="F:DNA binding"/>
    <property type="evidence" value="ECO:0007669"/>
    <property type="project" value="UniProtKB-UniRule"/>
</dbReference>
<dbReference type="GO" id="GO:0005737">
    <property type="term" value="C:cytoplasm"/>
    <property type="evidence" value="ECO:0007669"/>
    <property type="project" value="UniProtKB-SubCell"/>
</dbReference>
<evidence type="ECO:0000259" key="7">
    <source>
        <dbReference type="PROSITE" id="PS00715"/>
    </source>
</evidence>
<dbReference type="RefSeq" id="WP_130556909.1">
    <property type="nucleotide sequence ID" value="NZ_AP028947.1"/>
</dbReference>
<dbReference type="SUPFAM" id="SSF88659">
    <property type="entry name" value="Sigma3 and sigma4 domains of RNA polymerase sigma factors"/>
    <property type="match status" value="2"/>
</dbReference>
<dbReference type="PANTHER" id="PTHR30385">
    <property type="entry name" value="SIGMA FACTOR F FLAGELLAR"/>
    <property type="match status" value="1"/>
</dbReference>
<dbReference type="Pfam" id="PF04545">
    <property type="entry name" value="Sigma70_r4"/>
    <property type="match status" value="1"/>
</dbReference>
<dbReference type="InterPro" id="IPR028617">
    <property type="entry name" value="Sigma70_FliA"/>
</dbReference>
<evidence type="ECO:0000256" key="2">
    <source>
        <dbReference type="ARBA" id="ARBA00023015"/>
    </source>
</evidence>
<evidence type="ECO:0000256" key="1">
    <source>
        <dbReference type="ARBA" id="ARBA00022490"/>
    </source>
</evidence>
<keyword evidence="3 6" id="KW-0731">Sigma factor</keyword>
<evidence type="ECO:0000313" key="10">
    <source>
        <dbReference type="Proteomes" id="UP001329151"/>
    </source>
</evidence>
<dbReference type="InterPro" id="IPR007624">
    <property type="entry name" value="RNA_pol_sigma70_r3"/>
</dbReference>
<proteinExistence type="inferred from homology"/>
<dbReference type="HAMAP" id="MF_00962">
    <property type="entry name" value="Sigma70_FliA"/>
    <property type="match status" value="1"/>
</dbReference>
<name>A0AA86JJG0_9BURK</name>
<feature type="domain" description="RNA polymerase sigma-70" evidence="8">
    <location>
        <begin position="205"/>
        <end position="231"/>
    </location>
</feature>
<dbReference type="GO" id="GO:0016987">
    <property type="term" value="F:sigma factor activity"/>
    <property type="evidence" value="ECO:0007669"/>
    <property type="project" value="UniProtKB-UniRule"/>
</dbReference>
<keyword evidence="2 6" id="KW-0805">Transcription regulation</keyword>
<keyword evidence="10" id="KW-1185">Reference proteome</keyword>
<accession>A0AA86JJG0</accession>
<keyword evidence="5 6" id="KW-0804">Transcription</keyword>
<dbReference type="SUPFAM" id="SSF88946">
    <property type="entry name" value="Sigma2 domain of RNA polymerase sigma factors"/>
    <property type="match status" value="1"/>
</dbReference>
<dbReference type="PROSITE" id="PS00715">
    <property type="entry name" value="SIGMA70_1"/>
    <property type="match status" value="1"/>
</dbReference>
<dbReference type="Proteomes" id="UP001329151">
    <property type="component" value="Chromosome"/>
</dbReference>
<dbReference type="PROSITE" id="PS00716">
    <property type="entry name" value="SIGMA70_2"/>
    <property type="match status" value="1"/>
</dbReference>
<feature type="DNA-binding region" description="H-T-H motif" evidence="6">
    <location>
        <begin position="206"/>
        <end position="225"/>
    </location>
</feature>
<dbReference type="AlphaFoldDB" id="A0AA86JJG0"/>
<dbReference type="FunFam" id="1.10.1740.10:FF:000002">
    <property type="entry name" value="RNA polymerase sigma factor FliA"/>
    <property type="match status" value="1"/>
</dbReference>
<dbReference type="KEGG" id="lto:RGQ30_10530"/>
<feature type="domain" description="RNA polymerase sigma-70" evidence="7">
    <location>
        <begin position="40"/>
        <end position="53"/>
    </location>
</feature>
<dbReference type="PIRSF" id="PIRSF000770">
    <property type="entry name" value="RNA_pol_sigma-SigE/K"/>
    <property type="match status" value="1"/>
</dbReference>
<evidence type="ECO:0000256" key="6">
    <source>
        <dbReference type="HAMAP-Rule" id="MF_00962"/>
    </source>
</evidence>
<comment type="similarity">
    <text evidence="6">Belongs to the sigma-70 factor family. FliA subfamily.</text>
</comment>
<feature type="short sequence motif" description="Interaction with polymerase core subunit RpoC" evidence="6">
    <location>
        <begin position="40"/>
        <end position="43"/>
    </location>
</feature>
<reference evidence="9 10" key="1">
    <citation type="submission" date="2023-10" db="EMBL/GenBank/DDBJ databases">
        <title>Complete Genome Sequence of Limnobacter thiooxidans CS-K2T, Isolated from freshwater lake sediments in Bavaria, Germany.</title>
        <authorList>
            <person name="Naruki M."/>
            <person name="Watanabe A."/>
            <person name="Warashina T."/>
            <person name="Morita T."/>
            <person name="Arakawa K."/>
        </authorList>
    </citation>
    <scope>NUCLEOTIDE SEQUENCE [LARGE SCALE GENOMIC DNA]</scope>
    <source>
        <strain evidence="9 10">CS-K2</strain>
    </source>
</reference>
<dbReference type="Gene3D" id="1.20.140.160">
    <property type="match status" value="1"/>
</dbReference>
<sequence length="238" mass="27086">MYTAQGTLNKSKQIDQYIPLVRRLAHHLIAKLPASVQIDDLIQAGLIGLMDAITRFEEGQGAQFETYASQRIRGSMLDELRSADWMPRGVRQAQRKIETATLKAEQQLGRSATEKEIAEVMGVSLDEYQNMLFDSRGAQLVFYDDYAEDGDGEGYLDRQMDGDEDANPLELLGDQRFRSTLIQAIEELPEREKMLMGLYYEQELNFREIAAVLGVTESRVCQLHTQAVSRLKAKLRDY</sequence>
<comment type="caution">
    <text evidence="6">Lacks conserved residue(s) required for the propagation of feature annotation.</text>
</comment>
<dbReference type="PRINTS" id="PR00046">
    <property type="entry name" value="SIGMA70FCT"/>
</dbReference>
<evidence type="ECO:0000313" key="9">
    <source>
        <dbReference type="EMBL" id="BET25552.1"/>
    </source>
</evidence>
<dbReference type="InterPro" id="IPR007630">
    <property type="entry name" value="RNA_pol_sigma70_r4"/>
</dbReference>
<dbReference type="Gene3D" id="1.10.1740.10">
    <property type="match status" value="1"/>
</dbReference>
<feature type="region of interest" description="Sigma-70 factor domain-4" evidence="6">
    <location>
        <begin position="184"/>
        <end position="232"/>
    </location>
</feature>
<gene>
    <name evidence="6" type="primary">fliA</name>
    <name evidence="9" type="ORF">RGQ30_10530</name>
</gene>
<dbReference type="GO" id="GO:0003899">
    <property type="term" value="F:DNA-directed RNA polymerase activity"/>
    <property type="evidence" value="ECO:0007669"/>
    <property type="project" value="InterPro"/>
</dbReference>
<dbReference type="PANTHER" id="PTHR30385:SF7">
    <property type="entry name" value="RNA POLYMERASE SIGMA FACTOR FLIA"/>
    <property type="match status" value="1"/>
</dbReference>
<dbReference type="NCBIfam" id="TIGR02479">
    <property type="entry name" value="FliA_WhiG"/>
    <property type="match status" value="1"/>
</dbReference>
<comment type="function">
    <text evidence="6">Sigma factors are initiation factors that promote the attachment of RNA polymerase to specific initiation sites and are then released. This sigma factor controls the expression of flagella-related genes.</text>
</comment>
<dbReference type="InterPro" id="IPR013324">
    <property type="entry name" value="RNA_pol_sigma_r3/r4-like"/>
</dbReference>
<dbReference type="Pfam" id="PF04539">
    <property type="entry name" value="Sigma70_r3"/>
    <property type="match status" value="1"/>
</dbReference>
<dbReference type="EMBL" id="AP028947">
    <property type="protein sequence ID" value="BET25552.1"/>
    <property type="molecule type" value="Genomic_DNA"/>
</dbReference>
<dbReference type="InterPro" id="IPR014284">
    <property type="entry name" value="RNA_pol_sigma-70_dom"/>
</dbReference>
<dbReference type="CDD" id="cd06171">
    <property type="entry name" value="Sigma70_r4"/>
    <property type="match status" value="1"/>
</dbReference>
<organism evidence="9 10">
    <name type="scientific">Limnobacter thiooxidans</name>
    <dbReference type="NCBI Taxonomy" id="131080"/>
    <lineage>
        <taxon>Bacteria</taxon>
        <taxon>Pseudomonadati</taxon>
        <taxon>Pseudomonadota</taxon>
        <taxon>Betaproteobacteria</taxon>
        <taxon>Burkholderiales</taxon>
        <taxon>Burkholderiaceae</taxon>
        <taxon>Limnobacter</taxon>
    </lineage>
</organism>
<protein>
    <recommendedName>
        <fullName evidence="6">RNA polymerase sigma factor FliA</fullName>
    </recommendedName>
    <alternativeName>
        <fullName evidence="6">RNA polymerase sigma factor for flagellar operon</fullName>
    </alternativeName>
    <alternativeName>
        <fullName evidence="6">Sigma F</fullName>
    </alternativeName>
    <alternativeName>
        <fullName evidence="6">Sigma-28</fullName>
    </alternativeName>
</protein>
<keyword evidence="4 6" id="KW-0238">DNA-binding</keyword>
<keyword evidence="1 6" id="KW-0963">Cytoplasm</keyword>
<dbReference type="InterPro" id="IPR012845">
    <property type="entry name" value="RNA_pol_sigma_FliA_WhiG"/>
</dbReference>
<evidence type="ECO:0000256" key="4">
    <source>
        <dbReference type="ARBA" id="ARBA00023125"/>
    </source>
</evidence>
<dbReference type="Pfam" id="PF04542">
    <property type="entry name" value="Sigma70_r2"/>
    <property type="match status" value="1"/>
</dbReference>
<evidence type="ECO:0000256" key="3">
    <source>
        <dbReference type="ARBA" id="ARBA00023082"/>
    </source>
</evidence>
<comment type="subcellular location">
    <subcellularLocation>
        <location evidence="6">Cytoplasm</location>
    </subcellularLocation>
</comment>
<dbReference type="GO" id="GO:0006352">
    <property type="term" value="P:DNA-templated transcription initiation"/>
    <property type="evidence" value="ECO:0007669"/>
    <property type="project" value="UniProtKB-UniRule"/>
</dbReference>
<dbReference type="NCBIfam" id="TIGR02937">
    <property type="entry name" value="sigma70-ECF"/>
    <property type="match status" value="1"/>
</dbReference>
<dbReference type="InterPro" id="IPR000943">
    <property type="entry name" value="RNA_pol_sigma70"/>
</dbReference>
<dbReference type="NCBIfam" id="NF005413">
    <property type="entry name" value="PRK06986.1"/>
    <property type="match status" value="1"/>
</dbReference>
<dbReference type="InterPro" id="IPR013325">
    <property type="entry name" value="RNA_pol_sigma_r2"/>
</dbReference>
<dbReference type="InterPro" id="IPR007627">
    <property type="entry name" value="RNA_pol_sigma70_r2"/>
</dbReference>
<evidence type="ECO:0000256" key="5">
    <source>
        <dbReference type="ARBA" id="ARBA00023163"/>
    </source>
</evidence>